<evidence type="ECO:0000256" key="4">
    <source>
        <dbReference type="ARBA" id="ARBA00022777"/>
    </source>
</evidence>
<dbReference type="InterPro" id="IPR005177">
    <property type="entry name" value="Kinase-pyrophosphorylase"/>
</dbReference>
<dbReference type="EMBL" id="LRQI01000079">
    <property type="protein sequence ID" value="KXA36972.1"/>
    <property type="molecule type" value="Genomic_DNA"/>
</dbReference>
<keyword evidence="3 5" id="KW-0547">Nucleotide-binding</keyword>
<comment type="function">
    <text evidence="5">Bifunctional serine/threonine kinase and phosphorylase involved in the regulation of the pyruvate, phosphate dikinase (PPDK) by catalyzing its phosphorylation/dephosphorylation.</text>
</comment>
<sequence length="284" mass="32476">MYLYLKNRWYTLMENIKIIIASDSIGETAELVARACVSQFNPKQCKNEFLRYPYIESFENIDEVIQVAHDTKAIIVYTLVKPEMRKYMEAELKDKQIQSVDIMGPLMSILSESVEQTPYYEPGMVHRLDDAYFKKIDAIEFAVKYDDGKDPKGLPKADIVLIGISRTSKTPLSQYLAHRSYKVMNVPIVPEVTPPDALFEIDPAKCIALKISEDKLNRIRKQRLKQLGLGDSARYATDARIKEEIKYFEDIVARVGCPVIDVSDKAIEETANDVIALIEQRQSK</sequence>
<dbReference type="PANTHER" id="PTHR31756:SF3">
    <property type="entry name" value="PYRUVATE, PHOSPHATE DIKINASE REGULATORY PROTEIN 1, CHLOROPLASTIC"/>
    <property type="match status" value="1"/>
</dbReference>
<reference evidence="6 7" key="1">
    <citation type="submission" date="2016-01" db="EMBL/GenBank/DDBJ databases">
        <authorList>
            <person name="Mitreva M."/>
            <person name="Pepin K.H."/>
            <person name="Mihindukulasuriya K.A."/>
            <person name="Fulton R."/>
            <person name="Fronick C."/>
            <person name="O'Laughlin M."/>
            <person name="Miner T."/>
            <person name="Herter B."/>
            <person name="Rosa B.A."/>
            <person name="Cordes M."/>
            <person name="Tomlinson C."/>
            <person name="Wollam A."/>
            <person name="Palsikar V.B."/>
            <person name="Mardis E.R."/>
            <person name="Wilson R.K."/>
        </authorList>
    </citation>
    <scope>NUCLEOTIDE SEQUENCE [LARGE SCALE GENOMIC DNA]</scope>
    <source>
        <strain evidence="6 7">MJR7738</strain>
    </source>
</reference>
<comment type="similarity">
    <text evidence="5">Belongs to the pyruvate, phosphate/water dikinase regulatory protein family. PDRP subfamily.</text>
</comment>
<evidence type="ECO:0000313" key="6">
    <source>
        <dbReference type="EMBL" id="KXA36972.1"/>
    </source>
</evidence>
<dbReference type="GO" id="GO:0043531">
    <property type="term" value="F:ADP binding"/>
    <property type="evidence" value="ECO:0007669"/>
    <property type="project" value="UniProtKB-UniRule"/>
</dbReference>
<proteinExistence type="inferred from homology"/>
<dbReference type="HAMAP" id="MF_00921">
    <property type="entry name" value="PDRP"/>
    <property type="match status" value="1"/>
</dbReference>
<organism evidence="6 7">
    <name type="scientific">Staphylococcus lugdunensis</name>
    <dbReference type="NCBI Taxonomy" id="28035"/>
    <lineage>
        <taxon>Bacteria</taxon>
        <taxon>Bacillati</taxon>
        <taxon>Bacillota</taxon>
        <taxon>Bacilli</taxon>
        <taxon>Bacillales</taxon>
        <taxon>Staphylococcaceae</taxon>
        <taxon>Staphylococcus</taxon>
    </lineage>
</organism>
<comment type="catalytic activity">
    <reaction evidence="5">
        <text>N(tele)-phospho-L-histidyl/L-threonyl-[pyruvate, phosphate dikinase] + ADP = N(tele)-phospho-L-histidyl/O-phospho-L-threonyl-[pyruvate, phosphate dikinase] + AMP + H(+)</text>
        <dbReference type="Rhea" id="RHEA:43692"/>
        <dbReference type="Rhea" id="RHEA-COMP:10650"/>
        <dbReference type="Rhea" id="RHEA-COMP:10651"/>
        <dbReference type="ChEBI" id="CHEBI:15378"/>
        <dbReference type="ChEBI" id="CHEBI:30013"/>
        <dbReference type="ChEBI" id="CHEBI:61977"/>
        <dbReference type="ChEBI" id="CHEBI:83586"/>
        <dbReference type="ChEBI" id="CHEBI:456215"/>
        <dbReference type="ChEBI" id="CHEBI:456216"/>
        <dbReference type="EC" id="2.7.11.32"/>
    </reaction>
</comment>
<dbReference type="EC" id="2.7.4.27" evidence="5"/>
<dbReference type="Proteomes" id="UP000070063">
    <property type="component" value="Unassembled WGS sequence"/>
</dbReference>
<dbReference type="EC" id="2.7.11.32" evidence="5"/>
<comment type="caution">
    <text evidence="6">The sequence shown here is derived from an EMBL/GenBank/DDBJ whole genome shotgun (WGS) entry which is preliminary data.</text>
</comment>
<dbReference type="InterPro" id="IPR026565">
    <property type="entry name" value="PPDK_reg"/>
</dbReference>
<feature type="binding site" evidence="5">
    <location>
        <begin position="163"/>
        <end position="170"/>
    </location>
    <ligand>
        <name>ADP</name>
        <dbReference type="ChEBI" id="CHEBI:456216"/>
    </ligand>
</feature>
<evidence type="ECO:0000256" key="1">
    <source>
        <dbReference type="ARBA" id="ARBA00022527"/>
    </source>
</evidence>
<dbReference type="GO" id="GO:0016776">
    <property type="term" value="F:phosphotransferase activity, phosphate group as acceptor"/>
    <property type="evidence" value="ECO:0007669"/>
    <property type="project" value="UniProtKB-UniRule"/>
</dbReference>
<comment type="catalytic activity">
    <reaction evidence="5">
        <text>N(tele)-phospho-L-histidyl/O-phospho-L-threonyl-[pyruvate, phosphate dikinase] + phosphate + H(+) = N(tele)-phospho-L-histidyl/L-threonyl-[pyruvate, phosphate dikinase] + diphosphate</text>
        <dbReference type="Rhea" id="RHEA:43696"/>
        <dbReference type="Rhea" id="RHEA-COMP:10650"/>
        <dbReference type="Rhea" id="RHEA-COMP:10651"/>
        <dbReference type="ChEBI" id="CHEBI:15378"/>
        <dbReference type="ChEBI" id="CHEBI:30013"/>
        <dbReference type="ChEBI" id="CHEBI:33019"/>
        <dbReference type="ChEBI" id="CHEBI:43474"/>
        <dbReference type="ChEBI" id="CHEBI:61977"/>
        <dbReference type="ChEBI" id="CHEBI:83586"/>
        <dbReference type="EC" id="2.7.4.27"/>
    </reaction>
</comment>
<dbReference type="NCBIfam" id="NF003742">
    <property type="entry name" value="PRK05339.1"/>
    <property type="match status" value="1"/>
</dbReference>
<evidence type="ECO:0000256" key="5">
    <source>
        <dbReference type="HAMAP-Rule" id="MF_00921"/>
    </source>
</evidence>
<protein>
    <recommendedName>
        <fullName evidence="5">Putative pyruvate, phosphate dikinase regulatory protein</fullName>
        <shortName evidence="5">PPDK regulatory protein</shortName>
        <ecNumber evidence="5">2.7.11.32</ecNumber>
        <ecNumber evidence="5">2.7.4.27</ecNumber>
    </recommendedName>
</protein>
<evidence type="ECO:0000256" key="2">
    <source>
        <dbReference type="ARBA" id="ARBA00022679"/>
    </source>
</evidence>
<gene>
    <name evidence="6" type="ORF">HMPREF3225_01925</name>
</gene>
<keyword evidence="1 5" id="KW-0723">Serine/threonine-protein kinase</keyword>
<evidence type="ECO:0000256" key="3">
    <source>
        <dbReference type="ARBA" id="ARBA00022741"/>
    </source>
</evidence>
<dbReference type="Pfam" id="PF03618">
    <property type="entry name" value="Kinase-PPPase"/>
    <property type="match status" value="1"/>
</dbReference>
<keyword evidence="4 5" id="KW-0418">Kinase</keyword>
<evidence type="ECO:0000313" key="7">
    <source>
        <dbReference type="Proteomes" id="UP000070063"/>
    </source>
</evidence>
<dbReference type="PANTHER" id="PTHR31756">
    <property type="entry name" value="PYRUVATE, PHOSPHATE DIKINASE REGULATORY PROTEIN 1, CHLOROPLASTIC"/>
    <property type="match status" value="1"/>
</dbReference>
<dbReference type="AlphaFoldDB" id="A0ABD4EDI1"/>
<name>A0ABD4EDI1_STALU</name>
<accession>A0ABD4EDI1</accession>
<dbReference type="GO" id="GO:0004674">
    <property type="term" value="F:protein serine/threonine kinase activity"/>
    <property type="evidence" value="ECO:0007669"/>
    <property type="project" value="UniProtKB-UniRule"/>
</dbReference>
<keyword evidence="2 5" id="KW-0808">Transferase</keyword>